<evidence type="ECO:0000313" key="2">
    <source>
        <dbReference type="Proteomes" id="UP000569202"/>
    </source>
</evidence>
<organism evidence="1 2">
    <name type="scientific">Acinetobacter terrae</name>
    <dbReference type="NCBI Taxonomy" id="2731247"/>
    <lineage>
        <taxon>Bacteria</taxon>
        <taxon>Pseudomonadati</taxon>
        <taxon>Pseudomonadota</taxon>
        <taxon>Gammaproteobacteria</taxon>
        <taxon>Moraxellales</taxon>
        <taxon>Moraxellaceae</taxon>
        <taxon>Acinetobacter</taxon>
        <taxon>Acinetobacter Taxon 24</taxon>
    </lineage>
</organism>
<accession>A0A7Y2REX8</accession>
<reference evidence="1 2" key="1">
    <citation type="submission" date="2020-04" db="EMBL/GenBank/DDBJ databases">
        <title>Acinetobacter Taxon 24.</title>
        <authorList>
            <person name="Nemec A."/>
            <person name="Radolfova-Krizova L."/>
            <person name="Higgins P.G."/>
            <person name="Spanelova P."/>
        </authorList>
    </citation>
    <scope>NUCLEOTIDE SEQUENCE [LARGE SCALE GENOMIC DNA]</scope>
    <source>
        <strain evidence="1 2">ANC 5380</strain>
    </source>
</reference>
<dbReference type="AlphaFoldDB" id="A0A2C9WSH4"/>
<comment type="caution">
    <text evidence="1">The sequence shown here is derived from an EMBL/GenBank/DDBJ whole genome shotgun (WGS) entry which is preliminary data.</text>
</comment>
<dbReference type="STRING" id="1977878.B9T23_00840"/>
<evidence type="ECO:0000313" key="1">
    <source>
        <dbReference type="EMBL" id="NNH77552.1"/>
    </source>
</evidence>
<dbReference type="Proteomes" id="UP000569202">
    <property type="component" value="Unassembled WGS sequence"/>
</dbReference>
<protein>
    <submittedName>
        <fullName evidence="1">Type IV secretion protein Rhs</fullName>
    </submittedName>
</protein>
<gene>
    <name evidence="1" type="ORF">HLH17_07735</name>
</gene>
<proteinExistence type="predicted"/>
<dbReference type="EMBL" id="JABERL010000020">
    <property type="protein sequence ID" value="NNH77552.1"/>
    <property type="molecule type" value="Genomic_DNA"/>
</dbReference>
<name>A0A2C9WSH4_9GAMM</name>
<dbReference type="RefSeq" id="WP_086192476.1">
    <property type="nucleotide sequence ID" value="NZ_JABERL010000020.1"/>
</dbReference>
<accession>A0A2C9WSH4</accession>
<sequence length="161" mass="18900">MTLFMKPILHTLNQLFEVKNRKLTQGERQLAQSVFGADLQLDAIRIVAHRGVIKNYAISPNGHIYFHPQNWCEDFSKLSLAKQSWLIHELTHVWQIQQGLAVVRKAIFDRKYRYVLEQGKLFLQYGIEQQAQMVQDYFIKKSRGQECQAYEDCIPFLSQKA</sequence>